<keyword evidence="3" id="KW-1185">Reference proteome</keyword>
<evidence type="ECO:0000313" key="2">
    <source>
        <dbReference type="EMBL" id="RKH58392.1"/>
    </source>
</evidence>
<reference evidence="3" key="1">
    <citation type="submission" date="2018-09" db="EMBL/GenBank/DDBJ databases">
        <authorList>
            <person name="Livingstone P.G."/>
            <person name="Whitworth D.E."/>
        </authorList>
    </citation>
    <scope>NUCLEOTIDE SEQUENCE [LARGE SCALE GENOMIC DNA]</scope>
    <source>
        <strain evidence="3">AB047A</strain>
    </source>
</reference>
<accession>A0A3A8Q0Q0</accession>
<evidence type="ECO:0000259" key="1">
    <source>
        <dbReference type="Pfam" id="PF13453"/>
    </source>
</evidence>
<sequence length="133" mass="14520">MNCPGCNADVEMTDLPGDHDETLRKCGECGGLWIDVSDLRRILLHNNLPGLEQLGGKVDAEALTGQCPDCQVDFVRIDGGDRNHPLNYDTCESCGGIFLESEFADATDAKAAEQEIVTFFRNFDAKRKAKAAI</sequence>
<gene>
    <name evidence="2" type="ORF">D7X96_36985</name>
</gene>
<proteinExistence type="predicted"/>
<dbReference type="Pfam" id="PF13453">
    <property type="entry name" value="Zn_ribbon_TFIIB"/>
    <property type="match status" value="1"/>
</dbReference>
<dbReference type="AlphaFoldDB" id="A0A3A8Q0Q0"/>
<name>A0A3A8Q0Q0_9BACT</name>
<organism evidence="2 3">
    <name type="scientific">Corallococcus interemptor</name>
    <dbReference type="NCBI Taxonomy" id="2316720"/>
    <lineage>
        <taxon>Bacteria</taxon>
        <taxon>Pseudomonadati</taxon>
        <taxon>Myxococcota</taxon>
        <taxon>Myxococcia</taxon>
        <taxon>Myxococcales</taxon>
        <taxon>Cystobacterineae</taxon>
        <taxon>Myxococcaceae</taxon>
        <taxon>Corallococcus</taxon>
    </lineage>
</organism>
<feature type="domain" description="Transcription factor zinc-finger" evidence="1">
    <location>
        <begin position="2"/>
        <end position="43"/>
    </location>
</feature>
<dbReference type="OrthoDB" id="9814037at2"/>
<dbReference type="Proteomes" id="UP000282656">
    <property type="component" value="Unassembled WGS sequence"/>
</dbReference>
<dbReference type="RefSeq" id="WP_120552646.1">
    <property type="nucleotide sequence ID" value="NZ_RAWM01000193.1"/>
</dbReference>
<comment type="caution">
    <text evidence="2">The sequence shown here is derived from an EMBL/GenBank/DDBJ whole genome shotgun (WGS) entry which is preliminary data.</text>
</comment>
<dbReference type="EMBL" id="RAWM01000193">
    <property type="protein sequence ID" value="RKH58392.1"/>
    <property type="molecule type" value="Genomic_DNA"/>
</dbReference>
<protein>
    <recommendedName>
        <fullName evidence="1">Transcription factor zinc-finger domain-containing protein</fullName>
    </recommendedName>
</protein>
<dbReference type="InterPro" id="IPR027392">
    <property type="entry name" value="TF_Znf"/>
</dbReference>
<evidence type="ECO:0000313" key="3">
    <source>
        <dbReference type="Proteomes" id="UP000282656"/>
    </source>
</evidence>